<comment type="caution">
    <text evidence="4">The sequence shown here is derived from an EMBL/GenBank/DDBJ whole genome shotgun (WGS) entry which is preliminary data.</text>
</comment>
<dbReference type="Proteomes" id="UP001448207">
    <property type="component" value="Unassembled WGS sequence"/>
</dbReference>
<organism evidence="4 5">
    <name type="scientific">Phycomyces blakesleeanus</name>
    <dbReference type="NCBI Taxonomy" id="4837"/>
    <lineage>
        <taxon>Eukaryota</taxon>
        <taxon>Fungi</taxon>
        <taxon>Fungi incertae sedis</taxon>
        <taxon>Mucoromycota</taxon>
        <taxon>Mucoromycotina</taxon>
        <taxon>Mucoromycetes</taxon>
        <taxon>Mucorales</taxon>
        <taxon>Phycomycetaceae</taxon>
        <taxon>Phycomyces</taxon>
    </lineage>
</organism>
<feature type="coiled-coil region" evidence="1">
    <location>
        <begin position="90"/>
        <end position="124"/>
    </location>
</feature>
<feature type="compositionally biased region" description="Polar residues" evidence="2">
    <location>
        <begin position="303"/>
        <end position="324"/>
    </location>
</feature>
<protein>
    <recommendedName>
        <fullName evidence="3">Globin domain-containing protein</fullName>
    </recommendedName>
</protein>
<evidence type="ECO:0000259" key="3">
    <source>
        <dbReference type="PROSITE" id="PS52042"/>
    </source>
</evidence>
<evidence type="ECO:0000313" key="4">
    <source>
        <dbReference type="EMBL" id="KAL0087611.1"/>
    </source>
</evidence>
<feature type="domain" description="Globin" evidence="3">
    <location>
        <begin position="1"/>
        <end position="128"/>
    </location>
</feature>
<reference evidence="4 5" key="1">
    <citation type="submission" date="2024-04" db="EMBL/GenBank/DDBJ databases">
        <title>Symmetric and asymmetric DNA N6-adenine methylation regulates different biological responses in Mucorales.</title>
        <authorList>
            <consortium name="Lawrence Berkeley National Laboratory"/>
            <person name="Lax C."/>
            <person name="Mondo S.J."/>
            <person name="Osorio-Concepcion M."/>
            <person name="Muszewska A."/>
            <person name="Corrochano-Luque M."/>
            <person name="Gutierrez G."/>
            <person name="Riley R."/>
            <person name="Lipzen A."/>
            <person name="Guo J."/>
            <person name="Hundley H."/>
            <person name="Amirebrahimi M."/>
            <person name="Ng V."/>
            <person name="Lorenzo-Gutierrez D."/>
            <person name="Binder U."/>
            <person name="Yang J."/>
            <person name="Song Y."/>
            <person name="Canovas D."/>
            <person name="Navarro E."/>
            <person name="Freitag M."/>
            <person name="Gabaldon T."/>
            <person name="Grigoriev I.V."/>
            <person name="Corrochano L.M."/>
            <person name="Nicolas F.E."/>
            <person name="Garre V."/>
        </authorList>
    </citation>
    <scope>NUCLEOTIDE SEQUENCE [LARGE SCALE GENOMIC DNA]</scope>
    <source>
        <strain evidence="4 5">L51</strain>
    </source>
</reference>
<feature type="compositionally biased region" description="Polar residues" evidence="2">
    <location>
        <begin position="251"/>
        <end position="260"/>
    </location>
</feature>
<sequence length="324" mass="37084">MRAISGDQQPDQQDQEFEVEIESEAEEREEIVEDQGQEDQEEEEWFDSDHMAAIKIQSAWRGYWARKSIRTRNPNTLGAELVLGVVRLCGSVHQRQMKAMTRRLENLERRLREETAMRTEFEKAVADMTVLIDSQQKALCERVEQEVAMRETYEHKIELALLHIGPLEDQLRAETDARVAMEDRIERVLDQMAELGQVQVNQELEAAESRKLMQAQIDSLQQMQDLKTNQQQQQQQQQQKQSIQQPAQVQMHQKTLTSVSKPRLVSSRIAPKTSVTSSGISVKPRRTLVPPSLPPLKAGHLNTKPNVSGTSTVTNAARKTNSRR</sequence>
<dbReference type="PROSITE" id="PS50096">
    <property type="entry name" value="IQ"/>
    <property type="match status" value="1"/>
</dbReference>
<feature type="region of interest" description="Disordered" evidence="2">
    <location>
        <begin position="228"/>
        <end position="324"/>
    </location>
</feature>
<evidence type="ECO:0000256" key="1">
    <source>
        <dbReference type="SAM" id="Coils"/>
    </source>
</evidence>
<dbReference type="Pfam" id="PF00612">
    <property type="entry name" value="IQ"/>
    <property type="match status" value="1"/>
</dbReference>
<evidence type="ECO:0000313" key="5">
    <source>
        <dbReference type="Proteomes" id="UP001448207"/>
    </source>
</evidence>
<dbReference type="PROSITE" id="PS52042">
    <property type="entry name" value="GLOBIN_CP_ADGB"/>
    <property type="match status" value="1"/>
</dbReference>
<feature type="compositionally biased region" description="Low complexity" evidence="2">
    <location>
        <begin position="228"/>
        <end position="250"/>
    </location>
</feature>
<dbReference type="EMBL" id="JBCLYO010000006">
    <property type="protein sequence ID" value="KAL0087611.1"/>
    <property type="molecule type" value="Genomic_DNA"/>
</dbReference>
<dbReference type="Gene3D" id="1.20.5.190">
    <property type="match status" value="1"/>
</dbReference>
<keyword evidence="1" id="KW-0175">Coiled coil</keyword>
<dbReference type="InterPro" id="IPR057249">
    <property type="entry name" value="Globin_CP_ADGB"/>
</dbReference>
<evidence type="ECO:0000256" key="2">
    <source>
        <dbReference type="SAM" id="MobiDB-lite"/>
    </source>
</evidence>
<keyword evidence="5" id="KW-1185">Reference proteome</keyword>
<feature type="region of interest" description="Disordered" evidence="2">
    <location>
        <begin position="1"/>
        <end position="45"/>
    </location>
</feature>
<feature type="compositionally biased region" description="Acidic residues" evidence="2">
    <location>
        <begin position="13"/>
        <end position="45"/>
    </location>
</feature>
<dbReference type="InterPro" id="IPR000048">
    <property type="entry name" value="IQ_motif_EF-hand-BS"/>
</dbReference>
<name>A0ABR3B223_PHYBL</name>
<accession>A0ABR3B223</accession>
<gene>
    <name evidence="4" type="ORF">J3Q64DRAFT_1733600</name>
</gene>
<proteinExistence type="predicted"/>